<comment type="subcellular location">
    <subcellularLocation>
        <location evidence="1 8">Cell membrane</location>
        <topology evidence="1 8">Multi-pass membrane protein</topology>
    </subcellularLocation>
</comment>
<dbReference type="GO" id="GO:0005886">
    <property type="term" value="C:plasma membrane"/>
    <property type="evidence" value="ECO:0007669"/>
    <property type="project" value="UniProtKB-SubCell"/>
</dbReference>
<evidence type="ECO:0000256" key="5">
    <source>
        <dbReference type="ARBA" id="ARBA00022692"/>
    </source>
</evidence>
<feature type="transmembrane region" description="Helical" evidence="8">
    <location>
        <begin position="98"/>
        <end position="117"/>
    </location>
</feature>
<evidence type="ECO:0000256" key="8">
    <source>
        <dbReference type="RuleBase" id="RU363041"/>
    </source>
</evidence>
<feature type="transmembrane region" description="Helical" evidence="8">
    <location>
        <begin position="129"/>
        <end position="151"/>
    </location>
</feature>
<dbReference type="PANTHER" id="PTHR30269:SF37">
    <property type="entry name" value="MEMBRANE TRANSPORTER PROTEIN"/>
    <property type="match status" value="1"/>
</dbReference>
<dbReference type="Pfam" id="PF01925">
    <property type="entry name" value="TauE"/>
    <property type="match status" value="1"/>
</dbReference>
<gene>
    <name evidence="9" type="ORF">AWB74_08137</name>
</gene>
<dbReference type="OrthoDB" id="9795324at2"/>
<name>A0A158L2M3_9BURK</name>
<organism evidence="9 10">
    <name type="scientific">Caballeronia arvi</name>
    <dbReference type="NCBI Taxonomy" id="1777135"/>
    <lineage>
        <taxon>Bacteria</taxon>
        <taxon>Pseudomonadati</taxon>
        <taxon>Pseudomonadota</taxon>
        <taxon>Betaproteobacteria</taxon>
        <taxon>Burkholderiales</taxon>
        <taxon>Burkholderiaceae</taxon>
        <taxon>Caballeronia</taxon>
    </lineage>
</organism>
<dbReference type="Proteomes" id="UP000055019">
    <property type="component" value="Unassembled WGS sequence"/>
</dbReference>
<keyword evidence="7 8" id="KW-0472">Membrane</keyword>
<dbReference type="AlphaFoldDB" id="A0A158L2M3"/>
<dbReference type="InterPro" id="IPR052017">
    <property type="entry name" value="TSUP"/>
</dbReference>
<feature type="transmembrane region" description="Helical" evidence="8">
    <location>
        <begin position="216"/>
        <end position="237"/>
    </location>
</feature>
<dbReference type="RefSeq" id="WP_160110377.1">
    <property type="nucleotide sequence ID" value="NZ_FCOM02000093.1"/>
</dbReference>
<feature type="transmembrane region" description="Helical" evidence="8">
    <location>
        <begin position="157"/>
        <end position="176"/>
    </location>
</feature>
<proteinExistence type="inferred from homology"/>
<dbReference type="InterPro" id="IPR002781">
    <property type="entry name" value="TM_pro_TauE-like"/>
</dbReference>
<keyword evidence="3" id="KW-0813">Transport</keyword>
<keyword evidence="10" id="KW-1185">Reference proteome</keyword>
<comment type="caution">
    <text evidence="9">The sequence shown here is derived from an EMBL/GenBank/DDBJ whole genome shotgun (WGS) entry which is preliminary data.</text>
</comment>
<evidence type="ECO:0000256" key="1">
    <source>
        <dbReference type="ARBA" id="ARBA00004651"/>
    </source>
</evidence>
<evidence type="ECO:0000256" key="3">
    <source>
        <dbReference type="ARBA" id="ARBA00022448"/>
    </source>
</evidence>
<feature type="transmembrane region" description="Helical" evidence="8">
    <location>
        <begin position="188"/>
        <end position="210"/>
    </location>
</feature>
<dbReference type="EMBL" id="FCOM02000093">
    <property type="protein sequence ID" value="SAL87495.1"/>
    <property type="molecule type" value="Genomic_DNA"/>
</dbReference>
<evidence type="ECO:0000256" key="2">
    <source>
        <dbReference type="ARBA" id="ARBA00009142"/>
    </source>
</evidence>
<protein>
    <recommendedName>
        <fullName evidence="8">Probable membrane transporter protein</fullName>
    </recommendedName>
</protein>
<evidence type="ECO:0000256" key="4">
    <source>
        <dbReference type="ARBA" id="ARBA00022475"/>
    </source>
</evidence>
<dbReference type="PANTHER" id="PTHR30269">
    <property type="entry name" value="TRANSMEMBRANE PROTEIN YFCA"/>
    <property type="match status" value="1"/>
</dbReference>
<feature type="transmembrane region" description="Helical" evidence="8">
    <location>
        <begin position="40"/>
        <end position="61"/>
    </location>
</feature>
<evidence type="ECO:0000256" key="6">
    <source>
        <dbReference type="ARBA" id="ARBA00022989"/>
    </source>
</evidence>
<evidence type="ECO:0000313" key="10">
    <source>
        <dbReference type="Proteomes" id="UP000055019"/>
    </source>
</evidence>
<accession>A0A158L2M3</accession>
<evidence type="ECO:0000313" key="9">
    <source>
        <dbReference type="EMBL" id="SAL87495.1"/>
    </source>
</evidence>
<keyword evidence="5 8" id="KW-0812">Transmembrane</keyword>
<evidence type="ECO:0000256" key="7">
    <source>
        <dbReference type="ARBA" id="ARBA00023136"/>
    </source>
</evidence>
<keyword evidence="4 8" id="KW-1003">Cell membrane</keyword>
<reference evidence="9" key="1">
    <citation type="submission" date="2016-01" db="EMBL/GenBank/DDBJ databases">
        <authorList>
            <person name="Peeters C."/>
        </authorList>
    </citation>
    <scope>NUCLEOTIDE SEQUENCE [LARGE SCALE GENOMIC DNA]</scope>
    <source>
        <strain evidence="9">LMG 29317</strain>
    </source>
</reference>
<keyword evidence="6 8" id="KW-1133">Transmembrane helix</keyword>
<feature type="transmembrane region" description="Helical" evidence="8">
    <location>
        <begin position="73"/>
        <end position="92"/>
    </location>
</feature>
<comment type="similarity">
    <text evidence="2 8">Belongs to the 4-toluene sulfonate uptake permease (TSUP) (TC 2.A.102) family.</text>
</comment>
<sequence>MADYLSTALVVLLASCLHSATGFGFSILAVPLLLLLHSPMTAVQINLILAVILSVVMIPRVKADVDFTLLKRLVVSGAIGVPVGMALILYVQPVQLKLAIALLTLAFLIALLVQVRFQRNDSRDAVCGAIAGAFTSAVGMGGVPLLVYFAGVNLPKAVVRATVLAFFVFAYGLALVMQLWNALGIAHVVWFSLSLVPMALLGVACGNWLFSRISQRVFRALIYLILAGNSSFLLWSLRSSW</sequence>